<dbReference type="EMBL" id="KF128088">
    <property type="protein sequence ID" value="AIA95450.1"/>
    <property type="molecule type" value="Genomic_DNA"/>
</dbReference>
<evidence type="ECO:0000256" key="1">
    <source>
        <dbReference type="SAM" id="MobiDB-lite"/>
    </source>
</evidence>
<protein>
    <submittedName>
        <fullName evidence="3">Alpha-amylase</fullName>
    </submittedName>
</protein>
<name>A0A060CQF5_9GAMM</name>
<evidence type="ECO:0000259" key="2">
    <source>
        <dbReference type="Pfam" id="PF00128"/>
    </source>
</evidence>
<reference evidence="3" key="1">
    <citation type="journal article" date="2013" name="Environ. Microbiol.">
        <title>Seasonally variable intestinal metagenomes of the red palm weevil (Rhynchophorus ferrugineus).</title>
        <authorList>
            <person name="Jia S."/>
            <person name="Zhang X."/>
            <person name="Zhang G."/>
            <person name="Yin A."/>
            <person name="Zhang S."/>
            <person name="Li F."/>
            <person name="Wang L."/>
            <person name="Zhao D."/>
            <person name="Yun Q."/>
            <person name="Tala"/>
            <person name="Wang J."/>
            <person name="Sun G."/>
            <person name="Baabdullah M."/>
            <person name="Yu X."/>
            <person name="Hu S."/>
            <person name="Al-Mssallem I.S."/>
            <person name="Yu J."/>
        </authorList>
    </citation>
    <scope>NUCLEOTIDE SEQUENCE</scope>
</reference>
<organism evidence="3">
    <name type="scientific">uncultured Shewanella sp</name>
    <dbReference type="NCBI Taxonomy" id="173975"/>
    <lineage>
        <taxon>Bacteria</taxon>
        <taxon>Pseudomonadati</taxon>
        <taxon>Pseudomonadota</taxon>
        <taxon>Gammaproteobacteria</taxon>
        <taxon>Alteromonadales</taxon>
        <taxon>Shewanellaceae</taxon>
        <taxon>Shewanella</taxon>
        <taxon>environmental samples</taxon>
    </lineage>
</organism>
<dbReference type="PANTHER" id="PTHR10357">
    <property type="entry name" value="ALPHA-AMYLASE FAMILY MEMBER"/>
    <property type="match status" value="1"/>
</dbReference>
<dbReference type="AlphaFoldDB" id="A0A060CQF5"/>
<proteinExistence type="predicted"/>
<feature type="domain" description="Glycosyl hydrolase family 13 catalytic" evidence="2">
    <location>
        <begin position="11"/>
        <end position="63"/>
    </location>
</feature>
<sequence length="115" mass="12672">MVENDQTEYSYHGYSATDHYRIDPRFGSNEEFRGFVAAAREKGLGVIQDVVLNHIGGGHWWMGDLPAGDWLNASGIEKGEYQITNHSRTTLVDPYASDGDREGSSTAGSSTQCRT</sequence>
<dbReference type="SUPFAM" id="SSF51445">
    <property type="entry name" value="(Trans)glycosidases"/>
    <property type="match status" value="1"/>
</dbReference>
<dbReference type="InterPro" id="IPR006047">
    <property type="entry name" value="GH13_cat_dom"/>
</dbReference>
<dbReference type="InterPro" id="IPR017853">
    <property type="entry name" value="GH"/>
</dbReference>
<evidence type="ECO:0000313" key="3">
    <source>
        <dbReference type="EMBL" id="AIA95450.1"/>
    </source>
</evidence>
<dbReference type="Gene3D" id="3.20.20.80">
    <property type="entry name" value="Glycosidases"/>
    <property type="match status" value="1"/>
</dbReference>
<accession>A0A060CQF5</accession>
<dbReference type="GO" id="GO:0005975">
    <property type="term" value="P:carbohydrate metabolic process"/>
    <property type="evidence" value="ECO:0007669"/>
    <property type="project" value="InterPro"/>
</dbReference>
<feature type="region of interest" description="Disordered" evidence="1">
    <location>
        <begin position="91"/>
        <end position="115"/>
    </location>
</feature>
<feature type="compositionally biased region" description="Polar residues" evidence="1">
    <location>
        <begin position="104"/>
        <end position="115"/>
    </location>
</feature>
<dbReference type="Pfam" id="PF00128">
    <property type="entry name" value="Alpha-amylase"/>
    <property type="match status" value="1"/>
</dbReference>